<evidence type="ECO:0000256" key="3">
    <source>
        <dbReference type="SAM" id="Coils"/>
    </source>
</evidence>
<dbReference type="Gene3D" id="1.25.40.10">
    <property type="entry name" value="Tetratricopeptide repeat domain"/>
    <property type="match status" value="1"/>
</dbReference>
<dbReference type="Proteomes" id="UP001500936">
    <property type="component" value="Unassembled WGS sequence"/>
</dbReference>
<dbReference type="InterPro" id="IPR000792">
    <property type="entry name" value="Tscrpt_reg_LuxR_C"/>
</dbReference>
<proteinExistence type="predicted"/>
<keyword evidence="4" id="KW-1133">Transmembrane helix</keyword>
<keyword evidence="4" id="KW-0812">Transmembrane</keyword>
<evidence type="ECO:0000256" key="2">
    <source>
        <dbReference type="ARBA" id="ARBA00022803"/>
    </source>
</evidence>
<evidence type="ECO:0000313" key="7">
    <source>
        <dbReference type="Proteomes" id="UP001500936"/>
    </source>
</evidence>
<feature type="domain" description="HTH luxR-type" evidence="5">
    <location>
        <begin position="520"/>
        <end position="577"/>
    </location>
</feature>
<dbReference type="EMBL" id="BAABHB010000001">
    <property type="protein sequence ID" value="GAA4394793.1"/>
    <property type="molecule type" value="Genomic_DNA"/>
</dbReference>
<dbReference type="RefSeq" id="WP_345262825.1">
    <property type="nucleotide sequence ID" value="NZ_BAABHB010000001.1"/>
</dbReference>
<protein>
    <recommendedName>
        <fullName evidence="5">HTH luxR-type domain-containing protein</fullName>
    </recommendedName>
</protein>
<dbReference type="SMART" id="SM00028">
    <property type="entry name" value="TPR"/>
    <property type="match status" value="4"/>
</dbReference>
<evidence type="ECO:0000256" key="1">
    <source>
        <dbReference type="ARBA" id="ARBA00022737"/>
    </source>
</evidence>
<accession>A0ABP8JR27</accession>
<dbReference type="InterPro" id="IPR016032">
    <property type="entry name" value="Sig_transdc_resp-reg_C-effctor"/>
</dbReference>
<dbReference type="PANTHER" id="PTHR45641:SF1">
    <property type="entry name" value="AAA+ ATPASE DOMAIN-CONTAINING PROTEIN"/>
    <property type="match status" value="1"/>
</dbReference>
<evidence type="ECO:0000313" key="6">
    <source>
        <dbReference type="EMBL" id="GAA4394793.1"/>
    </source>
</evidence>
<comment type="caution">
    <text evidence="6">The sequence shown here is derived from an EMBL/GenBank/DDBJ whole genome shotgun (WGS) entry which is preliminary data.</text>
</comment>
<evidence type="ECO:0000256" key="4">
    <source>
        <dbReference type="SAM" id="Phobius"/>
    </source>
</evidence>
<dbReference type="SUPFAM" id="SSF48452">
    <property type="entry name" value="TPR-like"/>
    <property type="match status" value="1"/>
</dbReference>
<dbReference type="InterPro" id="IPR019734">
    <property type="entry name" value="TPR_rpt"/>
</dbReference>
<feature type="coiled-coil region" evidence="3">
    <location>
        <begin position="434"/>
        <end position="461"/>
    </location>
</feature>
<evidence type="ECO:0000259" key="5">
    <source>
        <dbReference type="SMART" id="SM00421"/>
    </source>
</evidence>
<keyword evidence="1" id="KW-0677">Repeat</keyword>
<dbReference type="SMART" id="SM00421">
    <property type="entry name" value="HTH_LUXR"/>
    <property type="match status" value="1"/>
</dbReference>
<reference evidence="7" key="1">
    <citation type="journal article" date="2019" name="Int. J. Syst. Evol. Microbiol.">
        <title>The Global Catalogue of Microorganisms (GCM) 10K type strain sequencing project: providing services to taxonomists for standard genome sequencing and annotation.</title>
        <authorList>
            <consortium name="The Broad Institute Genomics Platform"/>
            <consortium name="The Broad Institute Genome Sequencing Center for Infectious Disease"/>
            <person name="Wu L."/>
            <person name="Ma J."/>
        </authorList>
    </citation>
    <scope>NUCLEOTIDE SEQUENCE [LARGE SCALE GENOMIC DNA]</scope>
    <source>
        <strain evidence="7">JCM 17925</strain>
    </source>
</reference>
<keyword evidence="3" id="KW-0175">Coiled coil</keyword>
<sequence>MLALLLVNVQFLFAQINRASFRQLSDDEQFTFVDTYITEHWHDFLDPKKKPAAVADYKIMLAEANGPRTICLLKLFWHRNQVINSDAKSETKLADIQSVIRLAHDNELRVEEAICQVVWCIGVLRHGGKIEDRTRRILVYDAALQAITTLEKQPLSVLHNYHGPAFDIDHHLWWMSIYFFSIEEYELARQIALFGEQVLHPTLTTRKVFPYGYNFYKWQFLNDLGSCHLRLGKLREADHWYRKAYLFARSIGSQIQSAVSYGNLGVVLSKQGKPAAAIPHLERAVQVARLENDRQSEFNALVPLSEVYLHLTQYDKAYRAIQRSMALYDSVHAFVNQTDSLNIIPLFAGLGEVYQHRGNLNKALFYTQLANRLTEKKQANDDYRIFRQKQERYETEAYQTRLNQIDADRDRAVWLEYTAIGLLVLVALGSLLYISYQRKRRREAEQQLERIAEEARARTGQLIQLQQAQETATKPTTDENLPHIARLMELAILTEADWERFQQLFEQVYPNYLLRLRRKHTLLTPAETRIICLSRLSLSTKEMADMLGVSTDTIFKTRYRIRKKTSLPEGADLGEAFADV</sequence>
<dbReference type="Pfam" id="PF13424">
    <property type="entry name" value="TPR_12"/>
    <property type="match status" value="1"/>
</dbReference>
<keyword evidence="7" id="KW-1185">Reference proteome</keyword>
<gene>
    <name evidence="6" type="ORF">GCM10023187_00980</name>
</gene>
<organism evidence="6 7">
    <name type="scientific">Nibrella viscosa</name>
    <dbReference type="NCBI Taxonomy" id="1084524"/>
    <lineage>
        <taxon>Bacteria</taxon>
        <taxon>Pseudomonadati</taxon>
        <taxon>Bacteroidota</taxon>
        <taxon>Cytophagia</taxon>
        <taxon>Cytophagales</taxon>
        <taxon>Spirosomataceae</taxon>
        <taxon>Nibrella</taxon>
    </lineage>
</organism>
<dbReference type="InterPro" id="IPR011990">
    <property type="entry name" value="TPR-like_helical_dom_sf"/>
</dbReference>
<feature type="transmembrane region" description="Helical" evidence="4">
    <location>
        <begin position="414"/>
        <end position="434"/>
    </location>
</feature>
<keyword evidence="2" id="KW-0802">TPR repeat</keyword>
<dbReference type="SUPFAM" id="SSF46894">
    <property type="entry name" value="C-terminal effector domain of the bipartite response regulators"/>
    <property type="match status" value="1"/>
</dbReference>
<dbReference type="Gene3D" id="1.10.10.10">
    <property type="entry name" value="Winged helix-like DNA-binding domain superfamily/Winged helix DNA-binding domain"/>
    <property type="match status" value="1"/>
</dbReference>
<dbReference type="InterPro" id="IPR036388">
    <property type="entry name" value="WH-like_DNA-bd_sf"/>
</dbReference>
<dbReference type="PANTHER" id="PTHR45641">
    <property type="entry name" value="TETRATRICOPEPTIDE REPEAT PROTEIN (AFU_ORTHOLOGUE AFUA_6G03870)"/>
    <property type="match status" value="1"/>
</dbReference>
<keyword evidence="4" id="KW-0472">Membrane</keyword>
<name>A0ABP8JR27_9BACT</name>